<dbReference type="GO" id="GO:0004425">
    <property type="term" value="F:indole-3-glycerol-phosphate synthase activity"/>
    <property type="evidence" value="ECO:0007669"/>
    <property type="project" value="UniProtKB-UniRule"/>
</dbReference>
<dbReference type="OrthoDB" id="9804217at2"/>
<accession>A0A1N7NDV0</accession>
<dbReference type="EC" id="4.1.1.48" evidence="9"/>
<comment type="similarity">
    <text evidence="3 9">Belongs to the TrpC family.</text>
</comment>
<organism evidence="11 12">
    <name type="scientific">Alicyclobacillus vulcanalis</name>
    <dbReference type="NCBI Taxonomy" id="252246"/>
    <lineage>
        <taxon>Bacteria</taxon>
        <taxon>Bacillati</taxon>
        <taxon>Bacillota</taxon>
        <taxon>Bacilli</taxon>
        <taxon>Bacillales</taxon>
        <taxon>Alicyclobacillaceae</taxon>
        <taxon>Alicyclobacillus</taxon>
    </lineage>
</organism>
<dbReference type="CDD" id="cd00331">
    <property type="entry name" value="IGPS"/>
    <property type="match status" value="1"/>
</dbReference>
<dbReference type="InterPro" id="IPR013798">
    <property type="entry name" value="Indole-3-glycerol_P_synth_dom"/>
</dbReference>
<evidence type="ECO:0000256" key="7">
    <source>
        <dbReference type="ARBA" id="ARBA00023141"/>
    </source>
</evidence>
<dbReference type="HAMAP" id="MF_00134_A">
    <property type="entry name" value="IGPS_A"/>
    <property type="match status" value="1"/>
</dbReference>
<dbReference type="InterPro" id="IPR001468">
    <property type="entry name" value="Indole-3-GlycerolPSynthase_CS"/>
</dbReference>
<dbReference type="PANTHER" id="PTHR22854:SF2">
    <property type="entry name" value="INDOLE-3-GLYCEROL-PHOSPHATE SYNTHASE"/>
    <property type="match status" value="1"/>
</dbReference>
<evidence type="ECO:0000256" key="6">
    <source>
        <dbReference type="ARBA" id="ARBA00022822"/>
    </source>
</evidence>
<dbReference type="GO" id="GO:0000162">
    <property type="term" value="P:L-tryptophan biosynthetic process"/>
    <property type="evidence" value="ECO:0007669"/>
    <property type="project" value="UniProtKB-UniRule"/>
</dbReference>
<dbReference type="InterPro" id="IPR045186">
    <property type="entry name" value="Indole-3-glycerol_P_synth"/>
</dbReference>
<dbReference type="UniPathway" id="UPA00035">
    <property type="reaction ID" value="UER00043"/>
</dbReference>
<dbReference type="AlphaFoldDB" id="A0A1N7NDV0"/>
<keyword evidence="4 9" id="KW-0028">Amino-acid biosynthesis</keyword>
<dbReference type="EMBL" id="FTOO01000008">
    <property type="protein sequence ID" value="SIS96490.1"/>
    <property type="molecule type" value="Genomic_DNA"/>
</dbReference>
<keyword evidence="5 9" id="KW-0210">Decarboxylase</keyword>
<dbReference type="Proteomes" id="UP000186156">
    <property type="component" value="Unassembled WGS sequence"/>
</dbReference>
<evidence type="ECO:0000313" key="11">
    <source>
        <dbReference type="EMBL" id="SIS96490.1"/>
    </source>
</evidence>
<dbReference type="HAMAP" id="MF_00134_B">
    <property type="entry name" value="IGPS_B"/>
    <property type="match status" value="1"/>
</dbReference>
<dbReference type="SUPFAM" id="SSF51366">
    <property type="entry name" value="Ribulose-phoshate binding barrel"/>
    <property type="match status" value="1"/>
</dbReference>
<reference evidence="12" key="1">
    <citation type="submission" date="2017-01" db="EMBL/GenBank/DDBJ databases">
        <authorList>
            <person name="Varghese N."/>
            <person name="Submissions S."/>
        </authorList>
    </citation>
    <scope>NUCLEOTIDE SEQUENCE [LARGE SCALE GENOMIC DNA]</scope>
    <source>
        <strain evidence="12">DSM 16176</strain>
    </source>
</reference>
<evidence type="ECO:0000256" key="9">
    <source>
        <dbReference type="HAMAP-Rule" id="MF_00134"/>
    </source>
</evidence>
<dbReference type="PROSITE" id="PS00614">
    <property type="entry name" value="IGPS"/>
    <property type="match status" value="1"/>
</dbReference>
<comment type="catalytic activity">
    <reaction evidence="1 9">
        <text>1-(2-carboxyphenylamino)-1-deoxy-D-ribulose 5-phosphate + H(+) = (1S,2R)-1-C-(indol-3-yl)glycerol 3-phosphate + CO2 + H2O</text>
        <dbReference type="Rhea" id="RHEA:23476"/>
        <dbReference type="ChEBI" id="CHEBI:15377"/>
        <dbReference type="ChEBI" id="CHEBI:15378"/>
        <dbReference type="ChEBI" id="CHEBI:16526"/>
        <dbReference type="ChEBI" id="CHEBI:58613"/>
        <dbReference type="ChEBI" id="CHEBI:58866"/>
        <dbReference type="EC" id="4.1.1.48"/>
    </reaction>
</comment>
<evidence type="ECO:0000256" key="3">
    <source>
        <dbReference type="ARBA" id="ARBA00008737"/>
    </source>
</evidence>
<dbReference type="InterPro" id="IPR011060">
    <property type="entry name" value="RibuloseP-bd_barrel"/>
</dbReference>
<evidence type="ECO:0000256" key="2">
    <source>
        <dbReference type="ARBA" id="ARBA00004696"/>
    </source>
</evidence>
<gene>
    <name evidence="9" type="primary">trpC</name>
    <name evidence="11" type="ORF">SAMN05421799_10847</name>
</gene>
<protein>
    <recommendedName>
        <fullName evidence="9">Indole-3-glycerol phosphate synthase</fullName>
        <shortName evidence="9">IGPS</shortName>
        <ecNumber evidence="9">4.1.1.48</ecNumber>
    </recommendedName>
</protein>
<evidence type="ECO:0000256" key="1">
    <source>
        <dbReference type="ARBA" id="ARBA00001633"/>
    </source>
</evidence>
<keyword evidence="8 9" id="KW-0456">Lyase</keyword>
<comment type="pathway">
    <text evidence="2 9">Amino-acid biosynthesis; L-tryptophan biosynthesis; L-tryptophan from chorismate: step 4/5.</text>
</comment>
<dbReference type="GO" id="GO:0004640">
    <property type="term" value="F:phosphoribosylanthranilate isomerase activity"/>
    <property type="evidence" value="ECO:0007669"/>
    <property type="project" value="TreeGrafter"/>
</dbReference>
<dbReference type="STRING" id="252246.SAMN05421799_10847"/>
<dbReference type="Gene3D" id="3.20.20.70">
    <property type="entry name" value="Aldolase class I"/>
    <property type="match status" value="1"/>
</dbReference>
<sequence>MTSILHQILETKRREVEQLRARVEREGAFPARTAPYRSLAERLRRSERLGVIAEIKRKSPSKGVFQTEVDPAERARVYEQGGASAVSVLTDQVYFHGTLDDLVSVRASVNIPVLRKDFVIDEIQVDEAASAGADVVLLIAAALPADRLVELSKYAQAKGLEVLLEVHGEEEVEAALAASPTLVGINNRDLRTFEVDLRTSERVLSRLPEGVMAIAESGIMGRADAVRMAVAGARGILVGELLMRHADLASVRAQVAELCVPLEAVAK</sequence>
<dbReference type="PANTHER" id="PTHR22854">
    <property type="entry name" value="TRYPTOPHAN BIOSYNTHESIS PROTEIN"/>
    <property type="match status" value="1"/>
</dbReference>
<evidence type="ECO:0000256" key="5">
    <source>
        <dbReference type="ARBA" id="ARBA00022793"/>
    </source>
</evidence>
<feature type="domain" description="Indole-3-glycerol phosphate synthase" evidence="10">
    <location>
        <begin position="5"/>
        <end position="250"/>
    </location>
</feature>
<keyword evidence="12" id="KW-1185">Reference proteome</keyword>
<evidence type="ECO:0000313" key="12">
    <source>
        <dbReference type="Proteomes" id="UP000186156"/>
    </source>
</evidence>
<dbReference type="NCBIfam" id="NF001377">
    <property type="entry name" value="PRK00278.2-4"/>
    <property type="match status" value="1"/>
</dbReference>
<dbReference type="RefSeq" id="WP_076347642.1">
    <property type="nucleotide sequence ID" value="NZ_FTOO01000008.1"/>
</dbReference>
<evidence type="ECO:0000256" key="4">
    <source>
        <dbReference type="ARBA" id="ARBA00022605"/>
    </source>
</evidence>
<evidence type="ECO:0000259" key="10">
    <source>
        <dbReference type="Pfam" id="PF00218"/>
    </source>
</evidence>
<dbReference type="InterPro" id="IPR013785">
    <property type="entry name" value="Aldolase_TIM"/>
</dbReference>
<name>A0A1N7NDV0_9BACL</name>
<keyword evidence="6 9" id="KW-0822">Tryptophan biosynthesis</keyword>
<evidence type="ECO:0000256" key="8">
    <source>
        <dbReference type="ARBA" id="ARBA00023239"/>
    </source>
</evidence>
<dbReference type="Pfam" id="PF00218">
    <property type="entry name" value="IGPS"/>
    <property type="match status" value="1"/>
</dbReference>
<proteinExistence type="inferred from homology"/>
<keyword evidence="7 9" id="KW-0057">Aromatic amino acid biosynthesis</keyword>
<dbReference type="FunFam" id="3.20.20.70:FF:000024">
    <property type="entry name" value="Indole-3-glycerol phosphate synthase"/>
    <property type="match status" value="1"/>
</dbReference>